<dbReference type="GO" id="GO:0006508">
    <property type="term" value="P:proteolysis"/>
    <property type="evidence" value="ECO:0007669"/>
    <property type="project" value="InterPro"/>
</dbReference>
<comment type="caution">
    <text evidence="5">The sequence shown here is derived from an EMBL/GenBank/DDBJ whole genome shotgun (WGS) entry which is preliminary data.</text>
</comment>
<dbReference type="InterPro" id="IPR015424">
    <property type="entry name" value="PyrdxlP-dep_Trfase"/>
</dbReference>
<dbReference type="Pfam" id="PF00202">
    <property type="entry name" value="Aminotran_3"/>
    <property type="match status" value="2"/>
</dbReference>
<dbReference type="EMBL" id="RBNI01000481">
    <property type="protein sequence ID" value="RUP51783.1"/>
    <property type="molecule type" value="Genomic_DNA"/>
</dbReference>
<dbReference type="GO" id="GO:0005739">
    <property type="term" value="C:mitochondrion"/>
    <property type="evidence" value="ECO:0007669"/>
    <property type="project" value="UniProtKB-SubCell"/>
</dbReference>
<evidence type="ECO:0000313" key="5">
    <source>
        <dbReference type="EMBL" id="RUP51783.1"/>
    </source>
</evidence>
<dbReference type="CDD" id="cd03109">
    <property type="entry name" value="DTBS"/>
    <property type="match status" value="1"/>
</dbReference>
<dbReference type="Proteomes" id="UP000268093">
    <property type="component" value="Unassembled WGS sequence"/>
</dbReference>
<evidence type="ECO:0000259" key="4">
    <source>
        <dbReference type="PROSITE" id="PS51537"/>
    </source>
</evidence>
<dbReference type="Pfam" id="PF13500">
    <property type="entry name" value="AAA_26"/>
    <property type="match status" value="1"/>
</dbReference>
<dbReference type="PROSITE" id="PS51537">
    <property type="entry name" value="NV_3CL_PRO"/>
    <property type="match status" value="1"/>
</dbReference>
<sequence length="784" mass="86825">MLPLYHPTRALQLYHIFAANTNVGKTIFATGLCRAAAIVAEKNKKKVFYLKPVQTGYPTDSDARHVRNYSFPTVSTQTIYKYPDPVSPHIATEKPPPDDEVLNVIKTHISEFAASVKKTPGGVLFLETAGGPFVAMSDCRLDNPPASIYLSDYVRYVDIMCIRHTQFLRYVLHLQSPALQLPSSGNLQSDFYRPLRLPTILVGDSNLGGISTTLTARESLHIRGYDIPAILLFDNPRFSNHELIARHFRSLSPSTDTEIEVTVIPPPPAQDIESERDAERMRAYYKEVDEYLVPVMERLNKKHEERFDRLEGMEANAKAIVWWPFTQHKKVKEVTIIDSAYGDVMVTYGPTPADQTATAADSAPKPSPALPLSTVSSSIVSYEHFDACASWWTQGLGHGNPQITLSAAHASGRYGHVIFPECAHEPAISLASLLLSTIGRPWASRVFYSDNGSTATEVALKMAFRSAAQRYGWEGDAARRVDVIGIDGGYHGDTIGAMDACSANVFNRQVQWYEPKGAWFEPPIVQVKKGRVCVSLPGEMTSEKSASIEYDAVADLFTPRRYQSDPLRKKYVQHIRTRLEKEVRAGRRFGALLMEPVLMGAGGMVFVDPLFQRSVVEVVRESGGALESGMGLLQRKEGTWSGLPVVFDEVFTGLWRLGKRNGAELLDVTPDIATYAKLLTGGVLPLAVTLTNPSIFDTFISSSKSDALLHGHSYTAHPMGCSAANTAVQEMERMNRRGDWEAAKLDWGVKTEGENGDWEGPWCVWDKKVRMGFGVGFWVGDTVE</sequence>
<keyword evidence="3" id="KW-0808">Transferase</keyword>
<comment type="subcellular location">
    <subcellularLocation>
        <location evidence="1">Mitochondrion</location>
    </subcellularLocation>
</comment>
<dbReference type="AlphaFoldDB" id="A0A433DLP6"/>
<dbReference type="PANTHER" id="PTHR42684">
    <property type="entry name" value="ADENOSYLMETHIONINE-8-AMINO-7-OXONONANOATE AMINOTRANSFERASE"/>
    <property type="match status" value="1"/>
</dbReference>
<keyword evidence="6" id="KW-1185">Reference proteome</keyword>
<dbReference type="SUPFAM" id="SSF53383">
    <property type="entry name" value="PLP-dependent transferases"/>
    <property type="match status" value="1"/>
</dbReference>
<dbReference type="InterPro" id="IPR005814">
    <property type="entry name" value="Aminotrans_3"/>
</dbReference>
<feature type="domain" description="Peptidase C37" evidence="4">
    <location>
        <begin position="760"/>
        <end position="784"/>
    </location>
</feature>
<name>A0A433DLP6_9FUNG</name>
<evidence type="ECO:0000256" key="1">
    <source>
        <dbReference type="ARBA" id="ARBA00004173"/>
    </source>
</evidence>
<reference evidence="5 6" key="1">
    <citation type="journal article" date="2018" name="New Phytol.">
        <title>Phylogenomics of Endogonaceae and evolution of mycorrhizas within Mucoromycota.</title>
        <authorList>
            <person name="Chang Y."/>
            <person name="Desiro A."/>
            <person name="Na H."/>
            <person name="Sandor L."/>
            <person name="Lipzen A."/>
            <person name="Clum A."/>
            <person name="Barry K."/>
            <person name="Grigoriev I.V."/>
            <person name="Martin F.M."/>
            <person name="Stajich J.E."/>
            <person name="Smith M.E."/>
            <person name="Bonito G."/>
            <person name="Spatafora J.W."/>
        </authorList>
    </citation>
    <scope>NUCLEOTIDE SEQUENCE [LARGE SCALE GENOMIC DNA]</scope>
    <source>
        <strain evidence="5 6">GMNB39</strain>
    </source>
</reference>
<dbReference type="GO" id="GO:0043657">
    <property type="term" value="C:host cell"/>
    <property type="evidence" value="ECO:0007669"/>
    <property type="project" value="UniProtKB-SubCell"/>
</dbReference>
<evidence type="ECO:0000256" key="2">
    <source>
        <dbReference type="ARBA" id="ARBA00022576"/>
    </source>
</evidence>
<dbReference type="GO" id="GO:0004197">
    <property type="term" value="F:cysteine-type endopeptidase activity"/>
    <property type="evidence" value="ECO:0007669"/>
    <property type="project" value="InterPro"/>
</dbReference>
<dbReference type="InterPro" id="IPR027417">
    <property type="entry name" value="P-loop_NTPase"/>
</dbReference>
<keyword evidence="2" id="KW-0032">Aminotransferase</keyword>
<dbReference type="Gene3D" id="3.40.50.300">
    <property type="entry name" value="P-loop containing nucleotide triphosphate hydrolases"/>
    <property type="match status" value="1"/>
</dbReference>
<dbReference type="GO" id="GO:0004015">
    <property type="term" value="F:adenosylmethionine-8-amino-7-oxononanoate transaminase activity"/>
    <property type="evidence" value="ECO:0007669"/>
    <property type="project" value="TreeGrafter"/>
</dbReference>
<evidence type="ECO:0000313" key="6">
    <source>
        <dbReference type="Proteomes" id="UP000268093"/>
    </source>
</evidence>
<dbReference type="PANTHER" id="PTHR42684:SF3">
    <property type="entry name" value="ADENOSYLMETHIONINE-8-AMINO-7-OXONONANOATE AMINOTRANSFERASE"/>
    <property type="match status" value="1"/>
</dbReference>
<dbReference type="InterPro" id="IPR015421">
    <property type="entry name" value="PyrdxlP-dep_Trfase_major"/>
</dbReference>
<protein>
    <recommendedName>
        <fullName evidence="4">Peptidase C37 domain-containing protein</fullName>
    </recommendedName>
</protein>
<dbReference type="InterPro" id="IPR049704">
    <property type="entry name" value="Aminotrans_3_PPA_site"/>
</dbReference>
<dbReference type="OrthoDB" id="425114at2759"/>
<dbReference type="SUPFAM" id="SSF52540">
    <property type="entry name" value="P-loop containing nucleoside triphosphate hydrolases"/>
    <property type="match status" value="1"/>
</dbReference>
<dbReference type="Gene3D" id="3.40.640.10">
    <property type="entry name" value="Type I PLP-dependent aspartate aminotransferase-like (Major domain)"/>
    <property type="match status" value="1"/>
</dbReference>
<dbReference type="InterPro" id="IPR001665">
    <property type="entry name" value="Norovirus_pept_C37"/>
</dbReference>
<accession>A0A433DLP6</accession>
<gene>
    <name evidence="5" type="ORF">BC936DRAFT_145985</name>
</gene>
<proteinExistence type="predicted"/>
<dbReference type="PROSITE" id="PS00600">
    <property type="entry name" value="AA_TRANSFER_CLASS_3"/>
    <property type="match status" value="1"/>
</dbReference>
<organism evidence="5 6">
    <name type="scientific">Jimgerdemannia flammicorona</name>
    <dbReference type="NCBI Taxonomy" id="994334"/>
    <lineage>
        <taxon>Eukaryota</taxon>
        <taxon>Fungi</taxon>
        <taxon>Fungi incertae sedis</taxon>
        <taxon>Mucoromycota</taxon>
        <taxon>Mucoromycotina</taxon>
        <taxon>Endogonomycetes</taxon>
        <taxon>Endogonales</taxon>
        <taxon>Endogonaceae</taxon>
        <taxon>Jimgerdemannia</taxon>
    </lineage>
</organism>
<dbReference type="GO" id="GO:0009102">
    <property type="term" value="P:biotin biosynthetic process"/>
    <property type="evidence" value="ECO:0007669"/>
    <property type="project" value="TreeGrafter"/>
</dbReference>
<dbReference type="GO" id="GO:0004141">
    <property type="term" value="F:dethiobiotin synthase activity"/>
    <property type="evidence" value="ECO:0007669"/>
    <property type="project" value="TreeGrafter"/>
</dbReference>
<evidence type="ECO:0000256" key="3">
    <source>
        <dbReference type="ARBA" id="ARBA00022679"/>
    </source>
</evidence>
<dbReference type="GO" id="GO:0030170">
    <property type="term" value="F:pyridoxal phosphate binding"/>
    <property type="evidence" value="ECO:0007669"/>
    <property type="project" value="InterPro"/>
</dbReference>